<feature type="compositionally biased region" description="Low complexity" evidence="1">
    <location>
        <begin position="183"/>
        <end position="193"/>
    </location>
</feature>
<organism evidence="2 3">
    <name type="scientific">Chaetomium fimeti</name>
    <dbReference type="NCBI Taxonomy" id="1854472"/>
    <lineage>
        <taxon>Eukaryota</taxon>
        <taxon>Fungi</taxon>
        <taxon>Dikarya</taxon>
        <taxon>Ascomycota</taxon>
        <taxon>Pezizomycotina</taxon>
        <taxon>Sordariomycetes</taxon>
        <taxon>Sordariomycetidae</taxon>
        <taxon>Sordariales</taxon>
        <taxon>Chaetomiaceae</taxon>
        <taxon>Chaetomium</taxon>
    </lineage>
</organism>
<feature type="compositionally biased region" description="Acidic residues" evidence="1">
    <location>
        <begin position="80"/>
        <end position="90"/>
    </location>
</feature>
<dbReference type="GeneID" id="87845033"/>
<evidence type="ECO:0000256" key="1">
    <source>
        <dbReference type="SAM" id="MobiDB-lite"/>
    </source>
</evidence>
<feature type="compositionally biased region" description="Basic and acidic residues" evidence="1">
    <location>
        <begin position="225"/>
        <end position="240"/>
    </location>
</feature>
<protein>
    <submittedName>
        <fullName evidence="2">Uncharacterized protein</fullName>
    </submittedName>
</protein>
<sequence length="251" mass="25567">MPTQPPNPPPHTHTHTHTHTPHPPTIIKPSPMRNLSEFAVADTPGTAGPEYPAATDYLQSRFVPVSASPLQRGDSRNSDSDADVGADVDVDGGRVRLLSDGGGGGGDGDGWEGDGDGDVDAGVDMQREMGMGMGMGEGSEGKGGGEVDGGVEGGTRRVRVRRGSMSVVGGDGGGGGGGGLGVGRVAVRRVSPGGFHGRGRGEVTLGSGEADLERKKQQHAAARKQVRDARKRGEDVDGRETTGPSGRQPGP</sequence>
<accession>A0AAE0LT56</accession>
<gene>
    <name evidence="2" type="ORF">B0H64DRAFT_475177</name>
</gene>
<reference evidence="2" key="2">
    <citation type="submission" date="2023-06" db="EMBL/GenBank/DDBJ databases">
        <authorList>
            <consortium name="Lawrence Berkeley National Laboratory"/>
            <person name="Haridas S."/>
            <person name="Hensen N."/>
            <person name="Bonometti L."/>
            <person name="Westerberg I."/>
            <person name="Brannstrom I.O."/>
            <person name="Guillou S."/>
            <person name="Cros-Aarteil S."/>
            <person name="Calhoun S."/>
            <person name="Kuo A."/>
            <person name="Mondo S."/>
            <person name="Pangilinan J."/>
            <person name="Riley R."/>
            <person name="Labutti K."/>
            <person name="Andreopoulos B."/>
            <person name="Lipzen A."/>
            <person name="Chen C."/>
            <person name="Yanf M."/>
            <person name="Daum C."/>
            <person name="Ng V."/>
            <person name="Clum A."/>
            <person name="Steindorff A."/>
            <person name="Ohm R."/>
            <person name="Martin F."/>
            <person name="Silar P."/>
            <person name="Natvig D."/>
            <person name="Lalanne C."/>
            <person name="Gautier V."/>
            <person name="Ament-Velasquez S.L."/>
            <person name="Kruys A."/>
            <person name="Hutchinson M.I."/>
            <person name="Powell A.J."/>
            <person name="Barry K."/>
            <person name="Miller A.N."/>
            <person name="Grigoriev I.V."/>
            <person name="Debuchy R."/>
            <person name="Gladieux P."/>
            <person name="Thoren M.H."/>
            <person name="Johannesson H."/>
        </authorList>
    </citation>
    <scope>NUCLEOTIDE SEQUENCE</scope>
    <source>
        <strain evidence="2">CBS 168.71</strain>
    </source>
</reference>
<feature type="region of interest" description="Disordered" evidence="1">
    <location>
        <begin position="1"/>
        <end position="251"/>
    </location>
</feature>
<dbReference type="EMBL" id="JAUEPN010000004">
    <property type="protein sequence ID" value="KAK3296360.1"/>
    <property type="molecule type" value="Genomic_DNA"/>
</dbReference>
<dbReference type="Proteomes" id="UP001278766">
    <property type="component" value="Unassembled WGS sequence"/>
</dbReference>
<reference evidence="2" key="1">
    <citation type="journal article" date="2023" name="Mol. Phylogenet. Evol.">
        <title>Genome-scale phylogeny and comparative genomics of the fungal order Sordariales.</title>
        <authorList>
            <person name="Hensen N."/>
            <person name="Bonometti L."/>
            <person name="Westerberg I."/>
            <person name="Brannstrom I.O."/>
            <person name="Guillou S."/>
            <person name="Cros-Aarteil S."/>
            <person name="Calhoun S."/>
            <person name="Haridas S."/>
            <person name="Kuo A."/>
            <person name="Mondo S."/>
            <person name="Pangilinan J."/>
            <person name="Riley R."/>
            <person name="LaButti K."/>
            <person name="Andreopoulos B."/>
            <person name="Lipzen A."/>
            <person name="Chen C."/>
            <person name="Yan M."/>
            <person name="Daum C."/>
            <person name="Ng V."/>
            <person name="Clum A."/>
            <person name="Steindorff A."/>
            <person name="Ohm R.A."/>
            <person name="Martin F."/>
            <person name="Silar P."/>
            <person name="Natvig D.O."/>
            <person name="Lalanne C."/>
            <person name="Gautier V."/>
            <person name="Ament-Velasquez S.L."/>
            <person name="Kruys A."/>
            <person name="Hutchinson M.I."/>
            <person name="Powell A.J."/>
            <person name="Barry K."/>
            <person name="Miller A.N."/>
            <person name="Grigoriev I.V."/>
            <person name="Debuchy R."/>
            <person name="Gladieux P."/>
            <person name="Hiltunen Thoren M."/>
            <person name="Johannesson H."/>
        </authorList>
    </citation>
    <scope>NUCLEOTIDE SEQUENCE</scope>
    <source>
        <strain evidence="2">CBS 168.71</strain>
    </source>
</reference>
<feature type="compositionally biased region" description="Acidic residues" evidence="1">
    <location>
        <begin position="109"/>
        <end position="121"/>
    </location>
</feature>
<evidence type="ECO:0000313" key="2">
    <source>
        <dbReference type="EMBL" id="KAK3296360.1"/>
    </source>
</evidence>
<comment type="caution">
    <text evidence="2">The sequence shown here is derived from an EMBL/GenBank/DDBJ whole genome shotgun (WGS) entry which is preliminary data.</text>
</comment>
<feature type="compositionally biased region" description="Gly residues" evidence="1">
    <location>
        <begin position="169"/>
        <end position="182"/>
    </location>
</feature>
<dbReference type="RefSeq" id="XP_062659874.1">
    <property type="nucleotide sequence ID" value="XM_062808085.1"/>
</dbReference>
<proteinExistence type="predicted"/>
<dbReference type="AlphaFoldDB" id="A0AAE0LT56"/>
<keyword evidence="3" id="KW-1185">Reference proteome</keyword>
<name>A0AAE0LT56_9PEZI</name>
<feature type="compositionally biased region" description="Pro residues" evidence="1">
    <location>
        <begin position="1"/>
        <end position="11"/>
    </location>
</feature>
<evidence type="ECO:0000313" key="3">
    <source>
        <dbReference type="Proteomes" id="UP001278766"/>
    </source>
</evidence>